<keyword evidence="7" id="KW-1185">Reference proteome</keyword>
<evidence type="ECO:0000259" key="4">
    <source>
        <dbReference type="PROSITE" id="PS50042"/>
    </source>
</evidence>
<protein>
    <submittedName>
        <fullName evidence="6">CRP/FNR family transcriptional regulator, anaerobic regulatory protein</fullName>
    </submittedName>
</protein>
<dbReference type="SUPFAM" id="SSF51206">
    <property type="entry name" value="cAMP-binding domain-like"/>
    <property type="match status" value="1"/>
</dbReference>
<dbReference type="STRING" id="413434.SAMN04488132_105256"/>
<evidence type="ECO:0000256" key="3">
    <source>
        <dbReference type="ARBA" id="ARBA00023163"/>
    </source>
</evidence>
<keyword evidence="1" id="KW-0805">Transcription regulation</keyword>
<dbReference type="GO" id="GO:0005829">
    <property type="term" value="C:cytosol"/>
    <property type="evidence" value="ECO:0007669"/>
    <property type="project" value="TreeGrafter"/>
</dbReference>
<feature type="domain" description="Cyclic nucleotide-binding" evidence="4">
    <location>
        <begin position="21"/>
        <end position="141"/>
    </location>
</feature>
<evidence type="ECO:0000256" key="1">
    <source>
        <dbReference type="ARBA" id="ARBA00023015"/>
    </source>
</evidence>
<dbReference type="OrthoDB" id="9127033at2"/>
<dbReference type="SMART" id="SM00100">
    <property type="entry name" value="cNMP"/>
    <property type="match status" value="1"/>
</dbReference>
<dbReference type="GO" id="GO:0003677">
    <property type="term" value="F:DNA binding"/>
    <property type="evidence" value="ECO:0007669"/>
    <property type="project" value="UniProtKB-KW"/>
</dbReference>
<dbReference type="CDD" id="cd00092">
    <property type="entry name" value="HTH_CRP"/>
    <property type="match status" value="1"/>
</dbReference>
<accession>A0A1T4PCH8</accession>
<dbReference type="InterPro" id="IPR018490">
    <property type="entry name" value="cNMP-bd_dom_sf"/>
</dbReference>
<dbReference type="InterPro" id="IPR036390">
    <property type="entry name" value="WH_DNA-bd_sf"/>
</dbReference>
<feature type="domain" description="HTH crp-type" evidence="5">
    <location>
        <begin position="155"/>
        <end position="227"/>
    </location>
</feature>
<proteinExistence type="predicted"/>
<name>A0A1T4PCH8_9BACT</name>
<dbReference type="PROSITE" id="PS50042">
    <property type="entry name" value="CNMP_BINDING_3"/>
    <property type="match status" value="1"/>
</dbReference>
<dbReference type="Pfam" id="PF13545">
    <property type="entry name" value="HTH_Crp_2"/>
    <property type="match status" value="1"/>
</dbReference>
<dbReference type="Proteomes" id="UP000190888">
    <property type="component" value="Unassembled WGS sequence"/>
</dbReference>
<dbReference type="InterPro" id="IPR012318">
    <property type="entry name" value="HTH_CRP"/>
</dbReference>
<reference evidence="6 7" key="1">
    <citation type="submission" date="2017-02" db="EMBL/GenBank/DDBJ databases">
        <authorList>
            <person name="Peterson S.W."/>
        </authorList>
    </citation>
    <scope>NUCLEOTIDE SEQUENCE [LARGE SCALE GENOMIC DNA]</scope>
    <source>
        <strain evidence="6 7">DSM 22335</strain>
    </source>
</reference>
<keyword evidence="2" id="KW-0238">DNA-binding</keyword>
<dbReference type="PANTHER" id="PTHR24567">
    <property type="entry name" value="CRP FAMILY TRANSCRIPTIONAL REGULATORY PROTEIN"/>
    <property type="match status" value="1"/>
</dbReference>
<dbReference type="AlphaFoldDB" id="A0A1T4PCH8"/>
<dbReference type="PROSITE" id="PS51063">
    <property type="entry name" value="HTH_CRP_2"/>
    <property type="match status" value="1"/>
</dbReference>
<dbReference type="GO" id="GO:0003700">
    <property type="term" value="F:DNA-binding transcription factor activity"/>
    <property type="evidence" value="ECO:0007669"/>
    <property type="project" value="TreeGrafter"/>
</dbReference>
<dbReference type="Pfam" id="PF00027">
    <property type="entry name" value="cNMP_binding"/>
    <property type="match status" value="1"/>
</dbReference>
<dbReference type="InterPro" id="IPR014710">
    <property type="entry name" value="RmlC-like_jellyroll"/>
</dbReference>
<dbReference type="PANTHER" id="PTHR24567:SF74">
    <property type="entry name" value="HTH-TYPE TRANSCRIPTIONAL REGULATOR ARCR"/>
    <property type="match status" value="1"/>
</dbReference>
<dbReference type="InterPro" id="IPR050397">
    <property type="entry name" value="Env_Response_Regulators"/>
</dbReference>
<evidence type="ECO:0000256" key="2">
    <source>
        <dbReference type="ARBA" id="ARBA00023125"/>
    </source>
</evidence>
<dbReference type="SMART" id="SM00419">
    <property type="entry name" value="HTH_CRP"/>
    <property type="match status" value="1"/>
</dbReference>
<dbReference type="Gene3D" id="1.10.10.10">
    <property type="entry name" value="Winged helix-like DNA-binding domain superfamily/Winged helix DNA-binding domain"/>
    <property type="match status" value="1"/>
</dbReference>
<gene>
    <name evidence="6" type="ORF">SAMN04488132_105256</name>
</gene>
<organism evidence="6 7">
    <name type="scientific">Sediminibacterium ginsengisoli</name>
    <dbReference type="NCBI Taxonomy" id="413434"/>
    <lineage>
        <taxon>Bacteria</taxon>
        <taxon>Pseudomonadati</taxon>
        <taxon>Bacteroidota</taxon>
        <taxon>Chitinophagia</taxon>
        <taxon>Chitinophagales</taxon>
        <taxon>Chitinophagaceae</taxon>
        <taxon>Sediminibacterium</taxon>
    </lineage>
</organism>
<dbReference type="Gene3D" id="2.60.120.10">
    <property type="entry name" value="Jelly Rolls"/>
    <property type="match status" value="1"/>
</dbReference>
<dbReference type="CDD" id="cd00038">
    <property type="entry name" value="CAP_ED"/>
    <property type="match status" value="1"/>
</dbReference>
<evidence type="ECO:0000313" key="6">
    <source>
        <dbReference type="EMBL" id="SJZ88906.1"/>
    </source>
</evidence>
<evidence type="ECO:0000313" key="7">
    <source>
        <dbReference type="Proteomes" id="UP000190888"/>
    </source>
</evidence>
<keyword evidence="3" id="KW-0804">Transcription</keyword>
<dbReference type="InterPro" id="IPR000595">
    <property type="entry name" value="cNMP-bd_dom"/>
</dbReference>
<dbReference type="InterPro" id="IPR036388">
    <property type="entry name" value="WH-like_DNA-bd_sf"/>
</dbReference>
<dbReference type="PRINTS" id="PR00034">
    <property type="entry name" value="HTHCRP"/>
</dbReference>
<evidence type="ECO:0000259" key="5">
    <source>
        <dbReference type="PROSITE" id="PS51063"/>
    </source>
</evidence>
<dbReference type="SUPFAM" id="SSF46785">
    <property type="entry name" value="Winged helix' DNA-binding domain"/>
    <property type="match status" value="1"/>
</dbReference>
<sequence length="237" mass="26555">MSFEHQDITDCNRCAKRFTNIFCNPANDSMREIDAEKTCTSYKKGEYIFKEGARPFGIYCVNHGKIKLSKQGDDGKEQIIRLVKPGDPLGYRSLLSGDRYNASAIALENSGVCFIPKDLFMGILQKDSSLTLEMLKLLSDDLKKAEQQITHLAQKPVRERVAEALLFIKETYGFEEDGQTIAAAFSREDIANIVGTATETTIRLLSELNREGLIQLNGKKIVILDLKKLVRVADISD</sequence>
<dbReference type="EMBL" id="FUWH01000005">
    <property type="protein sequence ID" value="SJZ88906.1"/>
    <property type="molecule type" value="Genomic_DNA"/>
</dbReference>